<dbReference type="InterPro" id="IPR027417">
    <property type="entry name" value="P-loop_NTPase"/>
</dbReference>
<dbReference type="Pfam" id="PF14214">
    <property type="entry name" value="Helitron_like_N"/>
    <property type="match status" value="1"/>
</dbReference>
<keyword evidence="2" id="KW-0227">DNA damage</keyword>
<evidence type="ECO:0000256" key="7">
    <source>
        <dbReference type="ARBA" id="ARBA00023204"/>
    </source>
</evidence>
<dbReference type="Pfam" id="PF21530">
    <property type="entry name" value="Pif1_2B_dom"/>
    <property type="match status" value="1"/>
</dbReference>
<dbReference type="EMBL" id="JAVRJZ010000009">
    <property type="protein sequence ID" value="KAK2718520.1"/>
    <property type="molecule type" value="Genomic_DNA"/>
</dbReference>
<keyword evidence="9" id="KW-0175">Coiled coil</keyword>
<accession>A0AA88HZ09</accession>
<dbReference type="Gene3D" id="2.30.30.940">
    <property type="match status" value="1"/>
</dbReference>
<evidence type="ECO:0000256" key="4">
    <source>
        <dbReference type="ARBA" id="ARBA00022806"/>
    </source>
</evidence>
<organism evidence="13 14">
    <name type="scientific">Artemia franciscana</name>
    <name type="common">Brine shrimp</name>
    <name type="synonym">Artemia sanfranciscana</name>
    <dbReference type="NCBI Taxonomy" id="6661"/>
    <lineage>
        <taxon>Eukaryota</taxon>
        <taxon>Metazoa</taxon>
        <taxon>Ecdysozoa</taxon>
        <taxon>Arthropoda</taxon>
        <taxon>Crustacea</taxon>
        <taxon>Branchiopoda</taxon>
        <taxon>Anostraca</taxon>
        <taxon>Artemiidae</taxon>
        <taxon>Artemia</taxon>
    </lineage>
</organism>
<feature type="domain" description="DNA helicase Pif1-like 2B" evidence="12">
    <location>
        <begin position="1247"/>
        <end position="1277"/>
    </location>
</feature>
<evidence type="ECO:0000313" key="13">
    <source>
        <dbReference type="EMBL" id="KAK2718520.1"/>
    </source>
</evidence>
<evidence type="ECO:0000256" key="6">
    <source>
        <dbReference type="ARBA" id="ARBA00023125"/>
    </source>
</evidence>
<reference evidence="13" key="1">
    <citation type="submission" date="2023-07" db="EMBL/GenBank/DDBJ databases">
        <title>Chromosome-level genome assembly of Artemia franciscana.</title>
        <authorList>
            <person name="Jo E."/>
        </authorList>
    </citation>
    <scope>NUCLEOTIDE SEQUENCE</scope>
    <source>
        <tissue evidence="13">Whole body</tissue>
    </source>
</reference>
<name>A0AA88HZ09_ARTSF</name>
<evidence type="ECO:0008006" key="15">
    <source>
        <dbReference type="Google" id="ProtNLM"/>
    </source>
</evidence>
<evidence type="ECO:0000256" key="5">
    <source>
        <dbReference type="ARBA" id="ARBA00022840"/>
    </source>
</evidence>
<gene>
    <name evidence="13" type="ORF">QYM36_005752</name>
</gene>
<dbReference type="InterPro" id="IPR049163">
    <property type="entry name" value="Pif1-like_2B_dom"/>
</dbReference>
<evidence type="ECO:0000256" key="8">
    <source>
        <dbReference type="ARBA" id="ARBA00023235"/>
    </source>
</evidence>
<dbReference type="InterPro" id="IPR051055">
    <property type="entry name" value="PIF1_helicase"/>
</dbReference>
<keyword evidence="1" id="KW-0547">Nucleotide-binding</keyword>
<keyword evidence="7" id="KW-0234">DNA repair</keyword>
<evidence type="ECO:0000256" key="9">
    <source>
        <dbReference type="SAM" id="Coils"/>
    </source>
</evidence>
<evidence type="ECO:0000256" key="1">
    <source>
        <dbReference type="ARBA" id="ARBA00022741"/>
    </source>
</evidence>
<keyword evidence="4" id="KW-0347">Helicase</keyword>
<evidence type="ECO:0000313" key="14">
    <source>
        <dbReference type="Proteomes" id="UP001187531"/>
    </source>
</evidence>
<dbReference type="PANTHER" id="PTHR47642:SF5">
    <property type="entry name" value="ATP-DEPENDENT DNA HELICASE"/>
    <property type="match status" value="1"/>
</dbReference>
<feature type="domain" description="Helitron helicase-like" evidence="10">
    <location>
        <begin position="471"/>
        <end position="645"/>
    </location>
</feature>
<evidence type="ECO:0000259" key="11">
    <source>
        <dbReference type="Pfam" id="PF20209"/>
    </source>
</evidence>
<keyword evidence="5" id="KW-0067">ATP-binding</keyword>
<keyword evidence="8" id="KW-0413">Isomerase</keyword>
<dbReference type="Proteomes" id="UP001187531">
    <property type="component" value="Unassembled WGS sequence"/>
</dbReference>
<dbReference type="InterPro" id="IPR025476">
    <property type="entry name" value="Helitron_helicase-like"/>
</dbReference>
<keyword evidence="6" id="KW-0238">DNA-binding</keyword>
<evidence type="ECO:0000256" key="3">
    <source>
        <dbReference type="ARBA" id="ARBA00022801"/>
    </source>
</evidence>
<evidence type="ECO:0000256" key="2">
    <source>
        <dbReference type="ARBA" id="ARBA00022763"/>
    </source>
</evidence>
<dbReference type="SUPFAM" id="SSF52540">
    <property type="entry name" value="P-loop containing nucleoside triphosphate hydrolases"/>
    <property type="match status" value="1"/>
</dbReference>
<dbReference type="Gene3D" id="3.40.50.300">
    <property type="entry name" value="P-loop containing nucleotide triphosphate hydrolases"/>
    <property type="match status" value="2"/>
</dbReference>
<dbReference type="InterPro" id="IPR046700">
    <property type="entry name" value="DUF6570"/>
</dbReference>
<dbReference type="Pfam" id="PF20209">
    <property type="entry name" value="DUF6570"/>
    <property type="match status" value="1"/>
</dbReference>
<sequence length="1555" mass="177817">MTEFFNKENMRKDIIKLKMLVDKDEETKAKLEAEKLTRVEMTEFFDRANMTEFIIKLKMMVHKDEALLVNLHEEKAKLESEKLTKSKVEKEIEYLEEKEELSLQITNVKTRLAQRREQIRNVQEQLNILELEEIGPTYLYAMINITKVPELQTDHIAILASLSNTQVMSTNPKPKYNTKKANWPLFQDLLVSFDYSEVYNLLDVDKKVEKLSSWLVAAADAAIPKYFHSGCVDQRATIKSMQTIKKSKPTEILRPKERAQIQFPLNSVPEYLRNGQKIQKGIHGNVVCGPSEIRHTTDVLPRSSDDGNLLKVKLMRKLEYKGHYMCSTVRPELLLTALQFLKQKNCRYRDVCINEKWAGSSLTLNEENMQTETLVSGIKTSRELSNKSEEQLDCNDDSDDEISANVSQVTSYQPDNIAELLADEVQNSVFRVAPAEKQKPVSRLEYEADCFPSLFPRGRGTFIDLKDKNPDLTLSMYAKARLQSYENRFAMNSEYVFFLQSELEEEKIRSSISVAIRKVRGSPFYWSRFGKDILAMAKQIGPPTFFCSFSAADRRWPEFAKAILVQQGRVDDAALDEYIENISWTEYCTVINQNPVTALEMFNRRFENFQREVILSNVESLGKIKVYVSRIEFQSRGWPHRHCLYWSELGNCEALSTDEMEKIAGAYVTCELPSNDDPLYQTVLEVQRHSKGHSKTCRKTGKTCRFGFPHPPSENVFMTGNKISCKQVPQETLNNLGKKEIWINNYNKILLLLWNGNCDVQLVLSIESLIYYLIGYVSKGERSVMRIVEEAKKEARQGNVEPIAELRKLGNAYLTNREISVMEAITRACGFPLIETSTTVVYLPVDPLGNRITKPLSTLQNLSENDSIFASNIIDYYLSRPEDLHDYCLADFASWYYKVPESRKSEKGVILLKNNLGAFKKRSKTQAIIEYPNVKHSEPERYLESLLRLYLPHVTYEIKPSAVESYVEYVQSGEILVGGEKKLVSSVCQENKKKYEFIEEDLEEMLNLFNFEAELEGWSSIAPNIQVESEVDEEAISITELDMDPTAVLNEVPEPLSSKRPHSSQIVTAEHFKPKPVSLESYRKLNEQQTSGKATDILASLQEDISTPYVLLTSFTGTAAYNIRGQTLHAAFSLPTSLRLPYQPIPEKALNTLRSRFRNLKILIIDEISMISKTLLLIISETLPEPTEVIHIFANLKTVYDHNTAMLTTLAGPVVNLEAKDTQVQRGKTFFLSKPLSSVKSALLPLVQVKIGARVMLTSNLDVTDGLVNGALGTVTQIQVDEIRNTSETIFIHFDEPDTGRKARKDSRLHHISKDTPIVVKKEVIKQKPLTERLQFPITLCWAVTIHKVQGQTFERAVVSLHNMFRPGMAYVALSRVKTLNGLFLKDFDESAMYSDTAVQDILENMTTFPMGQFSTLSNLEISDSQFLLHQLNIQSVSAHFEDLQKINGFDKSIILLQETFDTLSDHIWMESYTVYRTSSSFSKNRGLLSLFKNSDFDVLFTEDRTTIQYDCHQEFQYDKLTVNIKQRKDKHNADTLANIRLGICEEQNLRCLST</sequence>
<protein>
    <recommendedName>
        <fullName evidence="15">ATP-dependent DNA helicase</fullName>
    </recommendedName>
</protein>
<keyword evidence="3" id="KW-0378">Hydrolase</keyword>
<evidence type="ECO:0000259" key="10">
    <source>
        <dbReference type="Pfam" id="PF14214"/>
    </source>
</evidence>
<proteinExistence type="predicted"/>
<feature type="coiled-coil region" evidence="9">
    <location>
        <begin position="61"/>
        <end position="132"/>
    </location>
</feature>
<keyword evidence="14" id="KW-1185">Reference proteome</keyword>
<evidence type="ECO:0000259" key="12">
    <source>
        <dbReference type="Pfam" id="PF21530"/>
    </source>
</evidence>
<feature type="domain" description="DUF6570" evidence="11">
    <location>
        <begin position="275"/>
        <end position="356"/>
    </location>
</feature>
<comment type="caution">
    <text evidence="13">The sequence shown here is derived from an EMBL/GenBank/DDBJ whole genome shotgun (WGS) entry which is preliminary data.</text>
</comment>
<dbReference type="PANTHER" id="PTHR47642">
    <property type="entry name" value="ATP-DEPENDENT DNA HELICASE"/>
    <property type="match status" value="1"/>
</dbReference>
<dbReference type="CDD" id="cd18809">
    <property type="entry name" value="SF1_C_RecD"/>
    <property type="match status" value="1"/>
</dbReference>